<comment type="subcellular location">
    <subcellularLocation>
        <location evidence="1">Membrane</location>
        <topology evidence="1">Multi-pass membrane protein</topology>
    </subcellularLocation>
</comment>
<dbReference type="InterPro" id="IPR032808">
    <property type="entry name" value="DoxX"/>
</dbReference>
<evidence type="ECO:0000256" key="5">
    <source>
        <dbReference type="SAM" id="Phobius"/>
    </source>
</evidence>
<gene>
    <name evidence="6" type="ORF">ACFQ4E_17050</name>
</gene>
<feature type="transmembrane region" description="Helical" evidence="5">
    <location>
        <begin position="150"/>
        <end position="169"/>
    </location>
</feature>
<feature type="transmembrane region" description="Helical" evidence="5">
    <location>
        <begin position="109"/>
        <end position="130"/>
    </location>
</feature>
<proteinExistence type="predicted"/>
<evidence type="ECO:0000256" key="3">
    <source>
        <dbReference type="ARBA" id="ARBA00022989"/>
    </source>
</evidence>
<evidence type="ECO:0000256" key="4">
    <source>
        <dbReference type="ARBA" id="ARBA00023136"/>
    </source>
</evidence>
<evidence type="ECO:0000256" key="2">
    <source>
        <dbReference type="ARBA" id="ARBA00022692"/>
    </source>
</evidence>
<evidence type="ECO:0000313" key="6">
    <source>
        <dbReference type="EMBL" id="MFD1344141.1"/>
    </source>
</evidence>
<sequence>MIHSLLFTPADRRDQWLPLLARAVFAATLLTYFWASAKTKLGDGLFGFLSPSTGAYAQIFPKAFEAVGYDSSQLGLHHWAFAVAGTWAEFLLPALIVLGLLARPAALGMIGFVAVQSYVDLYGHGGIAHAETLGAWFDRAPDGVILDQRAFWMLALVIIAVKGAGALSLDAGLARLDARAGARAVSA</sequence>
<evidence type="ECO:0000256" key="1">
    <source>
        <dbReference type="ARBA" id="ARBA00004141"/>
    </source>
</evidence>
<dbReference type="EMBL" id="JBHTMU010000039">
    <property type="protein sequence ID" value="MFD1344141.1"/>
    <property type="molecule type" value="Genomic_DNA"/>
</dbReference>
<protein>
    <submittedName>
        <fullName evidence="6">DoxX family protein</fullName>
    </submittedName>
</protein>
<organism evidence="6 7">
    <name type="scientific">Litorisediminicola beolgyonensis</name>
    <dbReference type="NCBI Taxonomy" id="1173614"/>
    <lineage>
        <taxon>Bacteria</taxon>
        <taxon>Pseudomonadati</taxon>
        <taxon>Pseudomonadota</taxon>
        <taxon>Alphaproteobacteria</taxon>
        <taxon>Rhodobacterales</taxon>
        <taxon>Paracoccaceae</taxon>
        <taxon>Litorisediminicola</taxon>
    </lineage>
</organism>
<keyword evidence="4 5" id="KW-0472">Membrane</keyword>
<keyword evidence="7" id="KW-1185">Reference proteome</keyword>
<evidence type="ECO:0000313" key="7">
    <source>
        <dbReference type="Proteomes" id="UP001597135"/>
    </source>
</evidence>
<keyword evidence="3 5" id="KW-1133">Transmembrane helix</keyword>
<dbReference type="RefSeq" id="WP_386805683.1">
    <property type="nucleotide sequence ID" value="NZ_JBHTMU010000039.1"/>
</dbReference>
<keyword evidence="2 5" id="KW-0812">Transmembrane</keyword>
<dbReference type="Pfam" id="PF07681">
    <property type="entry name" value="DoxX"/>
    <property type="match status" value="1"/>
</dbReference>
<feature type="transmembrane region" description="Helical" evidence="5">
    <location>
        <begin position="79"/>
        <end position="102"/>
    </location>
</feature>
<feature type="transmembrane region" description="Helical" evidence="5">
    <location>
        <begin position="16"/>
        <end position="35"/>
    </location>
</feature>
<reference evidence="7" key="1">
    <citation type="journal article" date="2019" name="Int. J. Syst. Evol. Microbiol.">
        <title>The Global Catalogue of Microorganisms (GCM) 10K type strain sequencing project: providing services to taxonomists for standard genome sequencing and annotation.</title>
        <authorList>
            <consortium name="The Broad Institute Genomics Platform"/>
            <consortium name="The Broad Institute Genome Sequencing Center for Infectious Disease"/>
            <person name="Wu L."/>
            <person name="Ma J."/>
        </authorList>
    </citation>
    <scope>NUCLEOTIDE SEQUENCE [LARGE SCALE GENOMIC DNA]</scope>
    <source>
        <strain evidence="7">CCUG 62953</strain>
    </source>
</reference>
<comment type="caution">
    <text evidence="6">The sequence shown here is derived from an EMBL/GenBank/DDBJ whole genome shotgun (WGS) entry which is preliminary data.</text>
</comment>
<name>A0ABW3ZLV4_9RHOB</name>
<accession>A0ABW3ZLV4</accession>
<dbReference type="Proteomes" id="UP001597135">
    <property type="component" value="Unassembled WGS sequence"/>
</dbReference>